<gene>
    <name evidence="1" type="ORF">BJ138DRAFT_1114909</name>
</gene>
<evidence type="ECO:0000313" key="1">
    <source>
        <dbReference type="EMBL" id="KAH7909520.1"/>
    </source>
</evidence>
<protein>
    <submittedName>
        <fullName evidence="1">Uncharacterized protein</fullName>
    </submittedName>
</protein>
<comment type="caution">
    <text evidence="1">The sequence shown here is derived from an EMBL/GenBank/DDBJ whole genome shotgun (WGS) entry which is preliminary data.</text>
</comment>
<accession>A0ACB8A8Y0</accession>
<evidence type="ECO:0000313" key="2">
    <source>
        <dbReference type="Proteomes" id="UP000790377"/>
    </source>
</evidence>
<keyword evidence="2" id="KW-1185">Reference proteome</keyword>
<organism evidence="1 2">
    <name type="scientific">Hygrophoropsis aurantiaca</name>
    <dbReference type="NCBI Taxonomy" id="72124"/>
    <lineage>
        <taxon>Eukaryota</taxon>
        <taxon>Fungi</taxon>
        <taxon>Dikarya</taxon>
        <taxon>Basidiomycota</taxon>
        <taxon>Agaricomycotina</taxon>
        <taxon>Agaricomycetes</taxon>
        <taxon>Agaricomycetidae</taxon>
        <taxon>Boletales</taxon>
        <taxon>Coniophorineae</taxon>
        <taxon>Hygrophoropsidaceae</taxon>
        <taxon>Hygrophoropsis</taxon>
    </lineage>
</organism>
<reference evidence="1" key="1">
    <citation type="journal article" date="2021" name="New Phytol.">
        <title>Evolutionary innovations through gain and loss of genes in the ectomycorrhizal Boletales.</title>
        <authorList>
            <person name="Wu G."/>
            <person name="Miyauchi S."/>
            <person name="Morin E."/>
            <person name="Kuo A."/>
            <person name="Drula E."/>
            <person name="Varga T."/>
            <person name="Kohler A."/>
            <person name="Feng B."/>
            <person name="Cao Y."/>
            <person name="Lipzen A."/>
            <person name="Daum C."/>
            <person name="Hundley H."/>
            <person name="Pangilinan J."/>
            <person name="Johnson J."/>
            <person name="Barry K."/>
            <person name="LaButti K."/>
            <person name="Ng V."/>
            <person name="Ahrendt S."/>
            <person name="Min B."/>
            <person name="Choi I.G."/>
            <person name="Park H."/>
            <person name="Plett J.M."/>
            <person name="Magnuson J."/>
            <person name="Spatafora J.W."/>
            <person name="Nagy L.G."/>
            <person name="Henrissat B."/>
            <person name="Grigoriev I.V."/>
            <person name="Yang Z.L."/>
            <person name="Xu J."/>
            <person name="Martin F.M."/>
        </authorList>
    </citation>
    <scope>NUCLEOTIDE SEQUENCE</scope>
    <source>
        <strain evidence="1">ATCC 28755</strain>
    </source>
</reference>
<dbReference type="EMBL" id="MU267755">
    <property type="protein sequence ID" value="KAH7909520.1"/>
    <property type="molecule type" value="Genomic_DNA"/>
</dbReference>
<sequence>MEDTVDAKELARVLSEKRCVEKEEEFERVRQALEGRQKIQLSAYDDDEKIEASFMVHRGFNDKYTLLLWRDSGAEVVLDVQGYIASMMVPPLSAKRHSNWRNPLALKQNVTLVGVTPKFASACSALERLYRFFEQGFGRDQLRKWQLTTVGSSLPAITSSTRFVSPVAELDLWPNGLPLLTDDKDRENVIRQWVGEGKAVLTEDNVVSYTEVKFDDGRLQRRDIDPSLFRGGHLVEMGLSVRAVENRDHSPVQHSFLVHLDSLFLHNRMVTKVWFNINISSQLPRIRLDSNIKSSADAEET</sequence>
<dbReference type="Proteomes" id="UP000790377">
    <property type="component" value="Unassembled WGS sequence"/>
</dbReference>
<proteinExistence type="predicted"/>
<name>A0ACB8A8Y0_9AGAM</name>